<feature type="domain" description="F-box" evidence="1">
    <location>
        <begin position="6"/>
        <end position="56"/>
    </location>
</feature>
<name>A0A4Y7KTY8_PAPSO</name>
<evidence type="ECO:0000313" key="2">
    <source>
        <dbReference type="EMBL" id="RZC75581.1"/>
    </source>
</evidence>
<accession>A0A4Y7KTY8</accession>
<dbReference type="InterPro" id="IPR055294">
    <property type="entry name" value="FBL60-like"/>
</dbReference>
<evidence type="ECO:0000313" key="3">
    <source>
        <dbReference type="Proteomes" id="UP000316621"/>
    </source>
</evidence>
<dbReference type="Gramene" id="RZC75581">
    <property type="protein sequence ID" value="RZC75581"/>
    <property type="gene ID" value="C5167_051074"/>
</dbReference>
<dbReference type="Proteomes" id="UP000316621">
    <property type="component" value="Chromosome 8"/>
</dbReference>
<dbReference type="InterPro" id="IPR055411">
    <property type="entry name" value="LRR_FXL15/At3g58940/PEG3-like"/>
</dbReference>
<keyword evidence="3" id="KW-1185">Reference proteome</keyword>
<gene>
    <name evidence="2" type="ORF">C5167_051074</name>
</gene>
<sequence>MEEIRQDRISSLPDNLIHHILSFIDTKYAVQTSVLSKRWKTTWISLPYLNFTWSGFIEGKDNLNDSSSRSEELIRFIDFVYMVFMFRDDSDIQTLKIYLDWNLWTTPTSDEISRSLNRWIIAAVRRHVTELSINIDYNHELAYELPHQLLNCESLRKLSIFGGTGTKYANIVLPKSISLPQLKQLLLVGVSISFAELTQSLLNRSPLFELLIVVNCDLQSDNQEIDIVDCFSYEHFGEAHFGRYFLWQNHTVVNTIKVPAPNLIAFDCKDFLTQNFPSAADARFSMMLRENKKDESAEIYSKLPAEEKKVYAKRLIKLLQAVPNVVRLSLSSGFLEDSVSYTSTWNI</sequence>
<dbReference type="PANTHER" id="PTHR31293:SF12">
    <property type="entry name" value="RNI-LIKE SUPERFAMILY PROTEIN"/>
    <property type="match status" value="1"/>
</dbReference>
<dbReference type="Pfam" id="PF24758">
    <property type="entry name" value="LRR_At5g56370"/>
    <property type="match status" value="1"/>
</dbReference>
<dbReference type="InterPro" id="IPR053781">
    <property type="entry name" value="F-box_AtFBL13-like"/>
</dbReference>
<dbReference type="AlphaFoldDB" id="A0A4Y7KTY8"/>
<dbReference type="InterPro" id="IPR036047">
    <property type="entry name" value="F-box-like_dom_sf"/>
</dbReference>
<dbReference type="EMBL" id="CM010722">
    <property type="protein sequence ID" value="RZC75581.1"/>
    <property type="molecule type" value="Genomic_DNA"/>
</dbReference>
<dbReference type="Gene3D" id="1.20.1280.50">
    <property type="match status" value="1"/>
</dbReference>
<organism evidence="2 3">
    <name type="scientific">Papaver somniferum</name>
    <name type="common">Opium poppy</name>
    <dbReference type="NCBI Taxonomy" id="3469"/>
    <lineage>
        <taxon>Eukaryota</taxon>
        <taxon>Viridiplantae</taxon>
        <taxon>Streptophyta</taxon>
        <taxon>Embryophyta</taxon>
        <taxon>Tracheophyta</taxon>
        <taxon>Spermatophyta</taxon>
        <taxon>Magnoliopsida</taxon>
        <taxon>Ranunculales</taxon>
        <taxon>Papaveraceae</taxon>
        <taxon>Papaveroideae</taxon>
        <taxon>Papaver</taxon>
    </lineage>
</organism>
<dbReference type="PANTHER" id="PTHR31293">
    <property type="entry name" value="RNI-LIKE SUPERFAMILY PROTEIN"/>
    <property type="match status" value="1"/>
</dbReference>
<dbReference type="SMART" id="SM00256">
    <property type="entry name" value="FBOX"/>
    <property type="match status" value="1"/>
</dbReference>
<evidence type="ECO:0000259" key="1">
    <source>
        <dbReference type="PROSITE" id="PS50181"/>
    </source>
</evidence>
<proteinExistence type="predicted"/>
<reference evidence="2 3" key="1">
    <citation type="journal article" date="2018" name="Science">
        <title>The opium poppy genome and morphinan production.</title>
        <authorList>
            <person name="Guo L."/>
            <person name="Winzer T."/>
            <person name="Yang X."/>
            <person name="Li Y."/>
            <person name="Ning Z."/>
            <person name="He Z."/>
            <person name="Teodor R."/>
            <person name="Lu Y."/>
            <person name="Bowser T.A."/>
            <person name="Graham I.A."/>
            <person name="Ye K."/>
        </authorList>
    </citation>
    <scope>NUCLEOTIDE SEQUENCE [LARGE SCALE GENOMIC DNA]</scope>
    <source>
        <strain evidence="3">cv. HN1</strain>
        <tissue evidence="2">Leaves</tissue>
    </source>
</reference>
<dbReference type="SUPFAM" id="SSF52047">
    <property type="entry name" value="RNI-like"/>
    <property type="match status" value="1"/>
</dbReference>
<dbReference type="PROSITE" id="PS50181">
    <property type="entry name" value="FBOX"/>
    <property type="match status" value="1"/>
</dbReference>
<dbReference type="InterPro" id="IPR001810">
    <property type="entry name" value="F-box_dom"/>
</dbReference>
<dbReference type="Pfam" id="PF00646">
    <property type="entry name" value="F-box"/>
    <property type="match status" value="1"/>
</dbReference>
<protein>
    <recommendedName>
        <fullName evidence="1">F-box domain-containing protein</fullName>
    </recommendedName>
</protein>
<dbReference type="CDD" id="cd22160">
    <property type="entry name" value="F-box_AtFBL13-like"/>
    <property type="match status" value="1"/>
</dbReference>
<dbReference type="SUPFAM" id="SSF81383">
    <property type="entry name" value="F-box domain"/>
    <property type="match status" value="1"/>
</dbReference>